<dbReference type="RefSeq" id="WP_093149457.1">
    <property type="nucleotide sequence ID" value="NZ_FNBW01000004.1"/>
</dbReference>
<evidence type="ECO:0000259" key="2">
    <source>
        <dbReference type="Pfam" id="PF07992"/>
    </source>
</evidence>
<dbReference type="PANTHER" id="PTHR43539">
    <property type="entry name" value="FLAVIN-BINDING MONOOXYGENASE-LIKE PROTEIN (AFU_ORTHOLOGUE AFUA_4G09220)"/>
    <property type="match status" value="1"/>
</dbReference>
<dbReference type="InterPro" id="IPR050982">
    <property type="entry name" value="Auxin_biosynth/cation_transpt"/>
</dbReference>
<comment type="caution">
    <text evidence="3">The sequence shown here is derived from an EMBL/GenBank/DDBJ whole genome shotgun (WGS) entry which is preliminary data.</text>
</comment>
<dbReference type="GO" id="GO:0004497">
    <property type="term" value="F:monooxygenase activity"/>
    <property type="evidence" value="ECO:0007669"/>
    <property type="project" value="TreeGrafter"/>
</dbReference>
<protein>
    <submittedName>
        <fullName evidence="3">Predicted flavoprotein CzcO associated with the cation diffusion facilitator CzcD</fullName>
    </submittedName>
</protein>
<dbReference type="Pfam" id="PF07992">
    <property type="entry name" value="Pyr_redox_2"/>
    <property type="match status" value="1"/>
</dbReference>
<evidence type="ECO:0000256" key="1">
    <source>
        <dbReference type="ARBA" id="ARBA00023002"/>
    </source>
</evidence>
<sequence length="584" mass="64328">MDAAVYRTPERAALRWVEDFNVALATGTAEAVADLFEADSHWRDTLALTWTLKTTSGRDTLAADLTALAAQRGLRDVAIDPERCPPRTVRRAGAEVVEAFLSFQTDIGRCAGLLRMAVGAQKAWTLLTTLEAIRGHEEETLRAARDEPAVSRAFHGPNWADKRRESAAYADRDPAVLVIGGGHGGITAAARLGQLGIDTLIVDRMARIGDNWRLRYHGLKLHNTLHSNHLPYLPFPETFPSYIPKDLIADWLEFYVGVMAINFWTRTSFDGAAWDEAAQCWTARLTLADGSTREMRPRHIIMATSISGTPSIPDIPTLENFQGTVLHSSRFGDGAQWRDRPVMVFGTGTSAHDIAQDLQGNGAQVTMVQRSPTLVVNIEPSAQLYDGVFLGPGPSRDDRDLITLSVPLALMKAAHKEITDRVKELDKPLLDGLEKAGFRLDFGEDGTGWPLKYRTRGGGYYFNVGCSELIAAGKIDLIQYADIDRFTPGGVAMRSGGERPAELVVLATGYKNQDHMVRLLFGEEIAERAGPVWNFDPDTQELRNMWMATGQPGLWFTGGAFSQCRVYSKYLALQIQARELGMVG</sequence>
<dbReference type="PRINTS" id="PR00368">
    <property type="entry name" value="FADPNR"/>
</dbReference>
<organism evidence="3 4">
    <name type="scientific">Thalassobaculum litoreum DSM 18839</name>
    <dbReference type="NCBI Taxonomy" id="1123362"/>
    <lineage>
        <taxon>Bacteria</taxon>
        <taxon>Pseudomonadati</taxon>
        <taxon>Pseudomonadota</taxon>
        <taxon>Alphaproteobacteria</taxon>
        <taxon>Rhodospirillales</taxon>
        <taxon>Thalassobaculaceae</taxon>
        <taxon>Thalassobaculum</taxon>
    </lineage>
</organism>
<dbReference type="SUPFAM" id="SSF51905">
    <property type="entry name" value="FAD/NAD(P)-binding domain"/>
    <property type="match status" value="1"/>
</dbReference>
<dbReference type="EMBL" id="FNBW01000004">
    <property type="protein sequence ID" value="SDF53860.1"/>
    <property type="molecule type" value="Genomic_DNA"/>
</dbReference>
<dbReference type="Proteomes" id="UP000198615">
    <property type="component" value="Unassembled WGS sequence"/>
</dbReference>
<keyword evidence="1" id="KW-0560">Oxidoreductase</keyword>
<dbReference type="InterPro" id="IPR023753">
    <property type="entry name" value="FAD/NAD-binding_dom"/>
</dbReference>
<keyword evidence="4" id="KW-1185">Reference proteome</keyword>
<reference evidence="3 4" key="1">
    <citation type="submission" date="2016-10" db="EMBL/GenBank/DDBJ databases">
        <authorList>
            <person name="Varghese N."/>
            <person name="Submissions S."/>
        </authorList>
    </citation>
    <scope>NUCLEOTIDE SEQUENCE [LARGE SCALE GENOMIC DNA]</scope>
    <source>
        <strain evidence="3 4">DSM 18839</strain>
    </source>
</reference>
<dbReference type="Gene3D" id="3.50.50.60">
    <property type="entry name" value="FAD/NAD(P)-binding domain"/>
    <property type="match status" value="1"/>
</dbReference>
<accession>A0A8G2BGD2</accession>
<gene>
    <name evidence="3" type="ORF">SAMN05660686_01589</name>
</gene>
<feature type="domain" description="FAD/NAD(P)-binding" evidence="2">
    <location>
        <begin position="175"/>
        <end position="375"/>
    </location>
</feature>
<name>A0A8G2BGD2_9PROT</name>
<proteinExistence type="predicted"/>
<dbReference type="GO" id="GO:0050660">
    <property type="term" value="F:flavin adenine dinucleotide binding"/>
    <property type="evidence" value="ECO:0007669"/>
    <property type="project" value="TreeGrafter"/>
</dbReference>
<evidence type="ECO:0000313" key="4">
    <source>
        <dbReference type="Proteomes" id="UP000198615"/>
    </source>
</evidence>
<dbReference type="AlphaFoldDB" id="A0A8G2BGD2"/>
<dbReference type="PRINTS" id="PR00411">
    <property type="entry name" value="PNDRDTASEI"/>
</dbReference>
<evidence type="ECO:0000313" key="3">
    <source>
        <dbReference type="EMBL" id="SDF53860.1"/>
    </source>
</evidence>
<dbReference type="OrthoDB" id="9773233at2"/>
<dbReference type="InterPro" id="IPR036188">
    <property type="entry name" value="FAD/NAD-bd_sf"/>
</dbReference>
<dbReference type="PANTHER" id="PTHR43539:SF68">
    <property type="entry name" value="FLAVIN-BINDING MONOOXYGENASE-LIKE PROTEIN (AFU_ORTHOLOGUE AFUA_4G09220)"/>
    <property type="match status" value="1"/>
</dbReference>